<organism evidence="2 3">
    <name type="scientific">Gymnopus androsaceus JB14</name>
    <dbReference type="NCBI Taxonomy" id="1447944"/>
    <lineage>
        <taxon>Eukaryota</taxon>
        <taxon>Fungi</taxon>
        <taxon>Dikarya</taxon>
        <taxon>Basidiomycota</taxon>
        <taxon>Agaricomycotina</taxon>
        <taxon>Agaricomycetes</taxon>
        <taxon>Agaricomycetidae</taxon>
        <taxon>Agaricales</taxon>
        <taxon>Marasmiineae</taxon>
        <taxon>Omphalotaceae</taxon>
        <taxon>Gymnopus</taxon>
    </lineage>
</organism>
<reference evidence="2" key="1">
    <citation type="journal article" date="2019" name="Environ. Microbiol.">
        <title>Fungal ecological strategies reflected in gene transcription - a case study of two litter decomposers.</title>
        <authorList>
            <person name="Barbi F."/>
            <person name="Kohler A."/>
            <person name="Barry K."/>
            <person name="Baskaran P."/>
            <person name="Daum C."/>
            <person name="Fauchery L."/>
            <person name="Ihrmark K."/>
            <person name="Kuo A."/>
            <person name="LaButti K."/>
            <person name="Lipzen A."/>
            <person name="Morin E."/>
            <person name="Grigoriev I.V."/>
            <person name="Henrissat B."/>
            <person name="Lindahl B."/>
            <person name="Martin F."/>
        </authorList>
    </citation>
    <scope>NUCLEOTIDE SEQUENCE</scope>
    <source>
        <strain evidence="2">JB14</strain>
    </source>
</reference>
<evidence type="ECO:0000313" key="2">
    <source>
        <dbReference type="EMBL" id="KAE9387877.1"/>
    </source>
</evidence>
<dbReference type="AlphaFoldDB" id="A0A6A4GRR0"/>
<feature type="compositionally biased region" description="Low complexity" evidence="1">
    <location>
        <begin position="446"/>
        <end position="467"/>
    </location>
</feature>
<evidence type="ECO:0000313" key="3">
    <source>
        <dbReference type="Proteomes" id="UP000799118"/>
    </source>
</evidence>
<sequence>MSLTSFAPSPTPYIHLPYQSNMYQYIPQLHINQDPQVPSRPLSAVIQPVPRIQHPQPYQPYVTAHLAAIGKDAVIAGQFDLCTGSVPLVPGNPALNALHPGVAHPQLMHPAGVAQQPPAHPGYMQYAHLVQNVIVPDQNPFYQYPNQFAPSALPLHPAYNYAPYTNLLASEAKVKLFSSILSTFTSMINNDAAFRNCQNWARWHDTVQALADGGVIGHICNEPPPGVERTEYNTPARKIWDRDDAWASSVLTTRLHDDACGFLGPVIGPNGHRRTAHKMYDSLQLGCQAVPDYTNCLCIQDEVLSTGIVNGNIGKFIQIWSSGLSQLRGYNYAIPWPTFLTHFIQYFPNGNQYAFAACQCQDLLDTPGVIPSCKMFDAFALKLVQDETLTKASNVPHPNDQNRQQPQGNRNTHCGYRVNGGANGQGNGGMTGGGHDSNTLDSKQGNSSNNITTMTTTTNNHCTNASSPRSTAMASITEQNTVPDVSLVTNSAPLGASNDIIRQSYPAQTFESFSALSSDLHPETLRSIELVNPAVFASIMDRTPMLLNSACTNHIVKDRHYFFTYDASGATNMTTANAGKLST</sequence>
<evidence type="ECO:0000256" key="1">
    <source>
        <dbReference type="SAM" id="MobiDB-lite"/>
    </source>
</evidence>
<feature type="region of interest" description="Disordered" evidence="1">
    <location>
        <begin position="392"/>
        <end position="473"/>
    </location>
</feature>
<protein>
    <submittedName>
        <fullName evidence="2">Uncharacterized protein</fullName>
    </submittedName>
</protein>
<dbReference type="Proteomes" id="UP000799118">
    <property type="component" value="Unassembled WGS sequence"/>
</dbReference>
<dbReference type="EMBL" id="ML769774">
    <property type="protein sequence ID" value="KAE9387877.1"/>
    <property type="molecule type" value="Genomic_DNA"/>
</dbReference>
<name>A0A6A4GRR0_9AGAR</name>
<dbReference type="OrthoDB" id="2979349at2759"/>
<accession>A0A6A4GRR0</accession>
<gene>
    <name evidence="2" type="ORF">BT96DRAFT_1004704</name>
</gene>
<keyword evidence="3" id="KW-1185">Reference proteome</keyword>
<feature type="compositionally biased region" description="Polar residues" evidence="1">
    <location>
        <begin position="399"/>
        <end position="412"/>
    </location>
</feature>
<proteinExistence type="predicted"/>
<feature type="compositionally biased region" description="Polar residues" evidence="1">
    <location>
        <begin position="436"/>
        <end position="445"/>
    </location>
</feature>
<feature type="compositionally biased region" description="Gly residues" evidence="1">
    <location>
        <begin position="421"/>
        <end position="435"/>
    </location>
</feature>